<dbReference type="Proteomes" id="UP000682892">
    <property type="component" value="Unassembled WGS sequence"/>
</dbReference>
<name>Q16QF9_AEDAE</name>
<dbReference type="AlphaFoldDB" id="Q16QF9"/>
<dbReference type="HOGENOM" id="CLU_2644933_0_0_1"/>
<dbReference type="EMBL" id="CH477749">
    <property type="protein sequence ID" value="EAT36639.1"/>
    <property type="molecule type" value="Genomic_DNA"/>
</dbReference>
<accession>Q16QF9</accession>
<protein>
    <submittedName>
        <fullName evidence="1">AAEL011294-PA</fullName>
    </submittedName>
</protein>
<reference evidence="1" key="2">
    <citation type="journal article" date="2007" name="Science">
        <title>Genome sequence of Aedes aegypti, a major arbovirus vector.</title>
        <authorList>
            <person name="Nene V."/>
            <person name="Wortman J.R."/>
            <person name="Lawson D."/>
            <person name="Haas B."/>
            <person name="Kodira C."/>
            <person name="Tu Z.J."/>
            <person name="Loftus B."/>
            <person name="Xi Z."/>
            <person name="Megy K."/>
            <person name="Grabherr M."/>
            <person name="Ren Q."/>
            <person name="Zdobnov E.M."/>
            <person name="Lobo N.F."/>
            <person name="Campbell K.S."/>
            <person name="Brown S.E."/>
            <person name="Bonaldo M.F."/>
            <person name="Zhu J."/>
            <person name="Sinkins S.P."/>
            <person name="Hogenkamp D.G."/>
            <person name="Amedeo P."/>
            <person name="Arensburger P."/>
            <person name="Atkinson P.W."/>
            <person name="Bidwell S."/>
            <person name="Biedler J."/>
            <person name="Birney E."/>
            <person name="Bruggner R.V."/>
            <person name="Costas J."/>
            <person name="Coy M.R."/>
            <person name="Crabtree J."/>
            <person name="Crawford M."/>
            <person name="Debruyn B."/>
            <person name="Decaprio D."/>
            <person name="Eiglmeier K."/>
            <person name="Eisenstadt E."/>
            <person name="El-Dorry H."/>
            <person name="Gelbart W.M."/>
            <person name="Gomes S.L."/>
            <person name="Hammond M."/>
            <person name="Hannick L.I."/>
            <person name="Hogan J.R."/>
            <person name="Holmes M.H."/>
            <person name="Jaffe D."/>
            <person name="Johnston J.S."/>
            <person name="Kennedy R.C."/>
            <person name="Koo H."/>
            <person name="Kravitz S."/>
            <person name="Kriventseva E.V."/>
            <person name="Kulp D."/>
            <person name="Labutti K."/>
            <person name="Lee E."/>
            <person name="Li S."/>
            <person name="Lovin D.D."/>
            <person name="Mao C."/>
            <person name="Mauceli E."/>
            <person name="Menck C.F."/>
            <person name="Miller J.R."/>
            <person name="Montgomery P."/>
            <person name="Mori A."/>
            <person name="Nascimento A.L."/>
            <person name="Naveira H.F."/>
            <person name="Nusbaum C."/>
            <person name="O'leary S."/>
            <person name="Orvis J."/>
            <person name="Pertea M."/>
            <person name="Quesneville H."/>
            <person name="Reidenbach K.R."/>
            <person name="Rogers Y.H."/>
            <person name="Roth C.W."/>
            <person name="Schneider J.R."/>
            <person name="Schatz M."/>
            <person name="Shumway M."/>
            <person name="Stanke M."/>
            <person name="Stinson E.O."/>
            <person name="Tubio J.M."/>
            <person name="Vanzee J.P."/>
            <person name="Verjovski-Almeida S."/>
            <person name="Werner D."/>
            <person name="White O."/>
            <person name="Wyder S."/>
            <person name="Zeng Q."/>
            <person name="Zhao Q."/>
            <person name="Zhao Y."/>
            <person name="Hill C.A."/>
            <person name="Raikhel A.S."/>
            <person name="Soares M.B."/>
            <person name="Knudson D.L."/>
            <person name="Lee N.H."/>
            <person name="Galagan J."/>
            <person name="Salzberg S.L."/>
            <person name="Paulsen I.T."/>
            <person name="Dimopoulos G."/>
            <person name="Collins F.H."/>
            <person name="Birren B."/>
            <person name="Fraser-Liggett C.M."/>
            <person name="Severson D.W."/>
        </authorList>
    </citation>
    <scope>NUCLEOTIDE SEQUENCE [LARGE SCALE GENOMIC DNA]</scope>
    <source>
        <strain evidence="1">Liverpool</strain>
    </source>
</reference>
<evidence type="ECO:0000313" key="2">
    <source>
        <dbReference type="Proteomes" id="UP000682892"/>
    </source>
</evidence>
<proteinExistence type="predicted"/>
<evidence type="ECO:0000313" key="1">
    <source>
        <dbReference type="EMBL" id="EAT36639.1"/>
    </source>
</evidence>
<gene>
    <name evidence="1" type="ORF">AaeL_AAEL011294</name>
</gene>
<reference evidence="1" key="1">
    <citation type="submission" date="2005-10" db="EMBL/GenBank/DDBJ databases">
        <authorList>
            <person name="Loftus B.J."/>
            <person name="Nene V.M."/>
            <person name="Hannick L.I."/>
            <person name="Bidwell S."/>
            <person name="Haas B."/>
            <person name="Amedeo P."/>
            <person name="Orvis J."/>
            <person name="Wortman J.R."/>
            <person name="White O.R."/>
            <person name="Salzberg S."/>
            <person name="Shumway M."/>
            <person name="Koo H."/>
            <person name="Zhao Y."/>
            <person name="Holmes M."/>
            <person name="Miller J."/>
            <person name="Schatz M."/>
            <person name="Pop M."/>
            <person name="Pai G."/>
            <person name="Utterback T."/>
            <person name="Rogers Y.-H."/>
            <person name="Kravitz S."/>
            <person name="Fraser C.M."/>
        </authorList>
    </citation>
    <scope>NUCLEOTIDE SEQUENCE</scope>
    <source>
        <strain evidence="1">Liverpool</strain>
    </source>
</reference>
<organism evidence="1 2">
    <name type="scientific">Aedes aegypti</name>
    <name type="common">Yellowfever mosquito</name>
    <name type="synonym">Culex aegypti</name>
    <dbReference type="NCBI Taxonomy" id="7159"/>
    <lineage>
        <taxon>Eukaryota</taxon>
        <taxon>Metazoa</taxon>
        <taxon>Ecdysozoa</taxon>
        <taxon>Arthropoda</taxon>
        <taxon>Hexapoda</taxon>
        <taxon>Insecta</taxon>
        <taxon>Pterygota</taxon>
        <taxon>Neoptera</taxon>
        <taxon>Endopterygota</taxon>
        <taxon>Diptera</taxon>
        <taxon>Nematocera</taxon>
        <taxon>Culicoidea</taxon>
        <taxon>Culicidae</taxon>
        <taxon>Culicinae</taxon>
        <taxon>Aedini</taxon>
        <taxon>Aedes</taxon>
        <taxon>Stegomyia</taxon>
    </lineage>
</organism>
<sequence length="77" mass="9033">TVACLGFYAEDRANWNCYNVIYCGESSFSVYYSELWYVINIIPRRAITITKHIIIRVTVCVGGVWKLLYADRQLYQE</sequence>
<reference evidence="1" key="3">
    <citation type="submission" date="2012-09" db="EMBL/GenBank/DDBJ databases">
        <authorList>
            <consortium name="VectorBase"/>
        </authorList>
    </citation>
    <scope>NUCLEOTIDE SEQUENCE</scope>
    <source>
        <strain evidence="1">Liverpool</strain>
    </source>
</reference>
<feature type="non-terminal residue" evidence="1">
    <location>
        <position position="1"/>
    </location>
</feature>
<dbReference type="PaxDb" id="7159-AAEL011294-PA"/>